<keyword evidence="2" id="KW-0418">Kinase</keyword>
<name>A0ABU7V3B0_9MICO</name>
<evidence type="ECO:0000313" key="3">
    <source>
        <dbReference type="Proteomes" id="UP001351900"/>
    </source>
</evidence>
<sequence>MRTVQERHARAESDREVNAVMRSMIAARAAGAIVLLEAAGLGALAAWEAVAVIAGDTAALDSAIALIVLTLVGAAIVAVFGITTWRGLSWGRSGAIVTQLLILAVALGAATGQYAHPVTGVVIAIPAVVALVLLVIALRGAAASARADSEAGRSGESA</sequence>
<keyword evidence="1" id="KW-0472">Membrane</keyword>
<keyword evidence="1" id="KW-1133">Transmembrane helix</keyword>
<dbReference type="GO" id="GO:0016301">
    <property type="term" value="F:kinase activity"/>
    <property type="evidence" value="ECO:0007669"/>
    <property type="project" value="UniProtKB-KW"/>
</dbReference>
<feature type="transmembrane region" description="Helical" evidence="1">
    <location>
        <begin position="59"/>
        <end position="82"/>
    </location>
</feature>
<keyword evidence="3" id="KW-1185">Reference proteome</keyword>
<dbReference type="Proteomes" id="UP001351900">
    <property type="component" value="Unassembled WGS sequence"/>
</dbReference>
<feature type="transmembrane region" description="Helical" evidence="1">
    <location>
        <begin position="25"/>
        <end position="47"/>
    </location>
</feature>
<keyword evidence="1" id="KW-0812">Transmembrane</keyword>
<reference evidence="2 3" key="1">
    <citation type="submission" date="2024-01" db="EMBL/GenBank/DDBJ databases">
        <title>the genome sequence of strain Microbacterium schleiferi NBRC 15075.</title>
        <authorList>
            <person name="Ding Y."/>
            <person name="Zhang G."/>
        </authorList>
    </citation>
    <scope>NUCLEOTIDE SEQUENCE [LARGE SCALE GENOMIC DNA]</scope>
    <source>
        <strain evidence="2 3">NBRC 15075</strain>
    </source>
</reference>
<comment type="caution">
    <text evidence="2">The sequence shown here is derived from an EMBL/GenBank/DDBJ whole genome shotgun (WGS) entry which is preliminary data.</text>
</comment>
<gene>
    <name evidence="2" type="ORF">V2V91_01215</name>
</gene>
<accession>A0ABU7V3B0</accession>
<feature type="transmembrane region" description="Helical" evidence="1">
    <location>
        <begin position="94"/>
        <end position="112"/>
    </location>
</feature>
<evidence type="ECO:0000313" key="2">
    <source>
        <dbReference type="EMBL" id="MEF2253753.1"/>
    </source>
</evidence>
<dbReference type="EMBL" id="JAZHOV010000001">
    <property type="protein sequence ID" value="MEF2253753.1"/>
    <property type="molecule type" value="Genomic_DNA"/>
</dbReference>
<feature type="transmembrane region" description="Helical" evidence="1">
    <location>
        <begin position="118"/>
        <end position="138"/>
    </location>
</feature>
<protein>
    <submittedName>
        <fullName evidence="2">Histidine kinase</fullName>
    </submittedName>
</protein>
<proteinExistence type="predicted"/>
<evidence type="ECO:0000256" key="1">
    <source>
        <dbReference type="SAM" id="Phobius"/>
    </source>
</evidence>
<dbReference type="RefSeq" id="WP_331790483.1">
    <property type="nucleotide sequence ID" value="NZ_BAAAUO010000003.1"/>
</dbReference>
<keyword evidence="2" id="KW-0808">Transferase</keyword>
<organism evidence="2 3">
    <name type="scientific">Microbacterium schleiferi</name>
    <dbReference type="NCBI Taxonomy" id="69362"/>
    <lineage>
        <taxon>Bacteria</taxon>
        <taxon>Bacillati</taxon>
        <taxon>Actinomycetota</taxon>
        <taxon>Actinomycetes</taxon>
        <taxon>Micrococcales</taxon>
        <taxon>Microbacteriaceae</taxon>
        <taxon>Microbacterium</taxon>
    </lineage>
</organism>